<sequence length="115" mass="13980">MQSNTLPIRTSIKNQASNLGLHFLKSWELPRLLTMIKTEQQPIDRLRNIFCRNYHVFLKTYCTSERYLKFWDKLKMNLIFQDNHQTVILCKNLIQQIIIFEFLETPHLNLWRTKN</sequence>
<dbReference type="Proteomes" id="UP000644282">
    <property type="component" value="Unassembled WGS sequence"/>
</dbReference>
<name>A0AA40WEY3_LEPIR</name>
<comment type="caution">
    <text evidence="1">The sequence shown here is derived from an EMBL/GenBank/DDBJ whole genome shotgun (WGS) entry which is preliminary data.</text>
</comment>
<proteinExistence type="predicted"/>
<gene>
    <name evidence="1" type="ORF">IQB77_18875</name>
</gene>
<dbReference type="AlphaFoldDB" id="A0AA40WEY3"/>
<reference evidence="1" key="1">
    <citation type="submission" date="2020-10" db="EMBL/GenBank/DDBJ databases">
        <title>New Zealand Leptospira genomics.</title>
        <authorList>
            <person name="Wilkinson D.A."/>
            <person name="Nisa S."/>
            <person name="Moinet M."/>
            <person name="Benschop J."/>
        </authorList>
    </citation>
    <scope>NUCLEOTIDE SEQUENCE</scope>
    <source>
        <strain evidence="1">ESR8</strain>
    </source>
</reference>
<dbReference type="EMBL" id="JADDXF010000070">
    <property type="protein sequence ID" value="MBE8431860.1"/>
    <property type="molecule type" value="Genomic_DNA"/>
</dbReference>
<organism evidence="1 2">
    <name type="scientific">Leptospira interrogans serovar Pomona</name>
    <dbReference type="NCBI Taxonomy" id="44276"/>
    <lineage>
        <taxon>Bacteria</taxon>
        <taxon>Pseudomonadati</taxon>
        <taxon>Spirochaetota</taxon>
        <taxon>Spirochaetia</taxon>
        <taxon>Leptospirales</taxon>
        <taxon>Leptospiraceae</taxon>
        <taxon>Leptospira</taxon>
    </lineage>
</organism>
<accession>A0AA40WEY3</accession>
<dbReference type="RefSeq" id="WP_001191634.1">
    <property type="nucleotide sequence ID" value="NZ_CP186594.1"/>
</dbReference>
<evidence type="ECO:0000313" key="2">
    <source>
        <dbReference type="Proteomes" id="UP000644282"/>
    </source>
</evidence>
<evidence type="ECO:0000313" key="1">
    <source>
        <dbReference type="EMBL" id="MBE8431860.1"/>
    </source>
</evidence>
<protein>
    <submittedName>
        <fullName evidence="1">Uncharacterized protein</fullName>
    </submittedName>
</protein>